<dbReference type="STRING" id="765912.Thimo_3009"/>
<evidence type="ECO:0000256" key="2">
    <source>
        <dbReference type="ARBA" id="ARBA00006046"/>
    </source>
</evidence>
<dbReference type="PANTHER" id="PTHR43734:SF7">
    <property type="entry name" value="4,4'-DIAPONEUROSPORENE OXYGENASE"/>
    <property type="match status" value="1"/>
</dbReference>
<evidence type="ECO:0000259" key="6">
    <source>
        <dbReference type="Pfam" id="PF01593"/>
    </source>
</evidence>
<dbReference type="InterPro" id="IPR014105">
    <property type="entry name" value="Carotenoid/retinoid_OxRdtase"/>
</dbReference>
<dbReference type="eggNOG" id="COG1233">
    <property type="taxonomic scope" value="Bacteria"/>
</dbReference>
<evidence type="ECO:0000256" key="4">
    <source>
        <dbReference type="ARBA" id="ARBA00023002"/>
    </source>
</evidence>
<dbReference type="NCBIfam" id="NF045637">
    <property type="entry name" value="carotdesatCrtDProt"/>
    <property type="match status" value="1"/>
</dbReference>
<evidence type="ECO:0000256" key="1">
    <source>
        <dbReference type="ARBA" id="ARBA00004829"/>
    </source>
</evidence>
<keyword evidence="3 5" id="KW-0125">Carotenoid biosynthesis</keyword>
<dbReference type="GO" id="GO:0016117">
    <property type="term" value="P:carotenoid biosynthetic process"/>
    <property type="evidence" value="ECO:0007669"/>
    <property type="project" value="UniProtKB-KW"/>
</dbReference>
<dbReference type="InterPro" id="IPR036188">
    <property type="entry name" value="FAD/NAD-bd_sf"/>
</dbReference>
<protein>
    <submittedName>
        <fullName evidence="7">Phytoene desaturase</fullName>
    </submittedName>
</protein>
<keyword evidence="4 5" id="KW-0560">Oxidoreductase</keyword>
<dbReference type="PATRIC" id="fig|765912.4.peg.2942"/>
<dbReference type="Proteomes" id="UP000010816">
    <property type="component" value="Chromosome"/>
</dbReference>
<reference evidence="7 8" key="1">
    <citation type="submission" date="2011-09" db="EMBL/GenBank/DDBJ databases">
        <title>Complete sequence of chromosome of Thioflavicoccus mobilis 8321.</title>
        <authorList>
            <consortium name="US DOE Joint Genome Institute"/>
            <person name="Lucas S."/>
            <person name="Han J."/>
            <person name="Lapidus A."/>
            <person name="Cheng J.-F."/>
            <person name="Goodwin L."/>
            <person name="Pitluck S."/>
            <person name="Peters L."/>
            <person name="Ovchinnikova G."/>
            <person name="Lu M."/>
            <person name="Detter J.C."/>
            <person name="Han C."/>
            <person name="Tapia R."/>
            <person name="Land M."/>
            <person name="Hauser L."/>
            <person name="Kyrpides N."/>
            <person name="Ivanova N."/>
            <person name="Pagani I."/>
            <person name="Vogl K."/>
            <person name="Liu Z."/>
            <person name="Imhoff J."/>
            <person name="Thiel V."/>
            <person name="Frigaard N.-U."/>
            <person name="Bryant D."/>
            <person name="Woyke T."/>
        </authorList>
    </citation>
    <scope>NUCLEOTIDE SEQUENCE [LARGE SCALE GENOMIC DNA]</scope>
    <source>
        <strain evidence="7 8">8321</strain>
    </source>
</reference>
<dbReference type="SUPFAM" id="SSF51905">
    <property type="entry name" value="FAD/NAD(P)-binding domain"/>
    <property type="match status" value="1"/>
</dbReference>
<organism evidence="7 8">
    <name type="scientific">Thioflavicoccus mobilis 8321</name>
    <dbReference type="NCBI Taxonomy" id="765912"/>
    <lineage>
        <taxon>Bacteria</taxon>
        <taxon>Pseudomonadati</taxon>
        <taxon>Pseudomonadota</taxon>
        <taxon>Gammaproteobacteria</taxon>
        <taxon>Chromatiales</taxon>
        <taxon>Chromatiaceae</taxon>
        <taxon>Thioflavicoccus</taxon>
    </lineage>
</organism>
<dbReference type="RefSeq" id="WP_015281830.1">
    <property type="nucleotide sequence ID" value="NC_019940.1"/>
</dbReference>
<evidence type="ECO:0000313" key="7">
    <source>
        <dbReference type="EMBL" id="AGA91700.1"/>
    </source>
</evidence>
<dbReference type="NCBIfam" id="TIGR02734">
    <property type="entry name" value="crtI_fam"/>
    <property type="match status" value="1"/>
</dbReference>
<dbReference type="Gene3D" id="3.50.50.60">
    <property type="entry name" value="FAD/NAD(P)-binding domain"/>
    <property type="match status" value="2"/>
</dbReference>
<dbReference type="Pfam" id="PF01593">
    <property type="entry name" value="Amino_oxidase"/>
    <property type="match status" value="1"/>
</dbReference>
<dbReference type="OrthoDB" id="9774675at2"/>
<dbReference type="HOGENOM" id="CLU_019722_2_1_6"/>
<feature type="domain" description="Amine oxidase" evidence="6">
    <location>
        <begin position="14"/>
        <end position="491"/>
    </location>
</feature>
<dbReference type="EMBL" id="CP003051">
    <property type="protein sequence ID" value="AGA91700.1"/>
    <property type="molecule type" value="Genomic_DNA"/>
</dbReference>
<comment type="similarity">
    <text evidence="2 5">Belongs to the carotenoid/retinoid oxidoreductase family.</text>
</comment>
<evidence type="ECO:0000256" key="5">
    <source>
        <dbReference type="RuleBase" id="RU362075"/>
    </source>
</evidence>
<evidence type="ECO:0000256" key="3">
    <source>
        <dbReference type="ARBA" id="ARBA00022746"/>
    </source>
</evidence>
<dbReference type="AlphaFoldDB" id="L0H221"/>
<dbReference type="InterPro" id="IPR002937">
    <property type="entry name" value="Amino_oxidase"/>
</dbReference>
<sequence length="513" mass="56061">MSTKRIVVIGAGVGGLVTAIDLARQGLEVIVVEKARGPGGKMREIEVDGDAIDGGPTLFTMVPVFEQLFADAGATFTDYLGLKKAEVLARHAWGADEWLDLYADQERSADAIARLAGPEEGKRFREFCDHARRIYETLEKPYLHSSRPTPLSLVSRIGFTHLGALLEIKPYTTMWRLLGHYFRDPRLHQLFGRYTTYVGASPLLAPATLMLMGQVEQNGIWLVDGGMYQITAALARLAEERGVTLRYASEAQRIEIDGGRAKAVTLASGERLAADAVVFNGDVAALGAGLLGEDARRATAPTRPSERSHSLMAWTLTARTEGFPLVRHTYFYSDDYPAEFRDVFDRQRLPQGPTVYLCAQDRNDHDGIGPDGPERLQCLTYAPANGDTHTYDAAEIEQCEERTFSRLEHFGLRVHRQSEASVLTTPDQFHRIFPGSGGAIYGRAAHGWRSSFTRPASRSRIAGLYLAGGTTHPGPGVPMAAISGRLAAATLIQDLVSTSRSRATVTLGGMSTR</sequence>
<dbReference type="PANTHER" id="PTHR43734">
    <property type="entry name" value="PHYTOENE DESATURASE"/>
    <property type="match status" value="1"/>
</dbReference>
<proteinExistence type="inferred from homology"/>
<gene>
    <name evidence="7" type="ORF">Thimo_3009</name>
</gene>
<comment type="pathway">
    <text evidence="1 5">Carotenoid biosynthesis.</text>
</comment>
<accession>L0H221</accession>
<keyword evidence="8" id="KW-1185">Reference proteome</keyword>
<name>L0H221_9GAMM</name>
<dbReference type="KEGG" id="tmb:Thimo_3009"/>
<evidence type="ECO:0000313" key="8">
    <source>
        <dbReference type="Proteomes" id="UP000010816"/>
    </source>
</evidence>
<dbReference type="GO" id="GO:0016491">
    <property type="term" value="F:oxidoreductase activity"/>
    <property type="evidence" value="ECO:0007669"/>
    <property type="project" value="UniProtKB-KW"/>
</dbReference>
<dbReference type="InterPro" id="IPR054841">
    <property type="entry name" value="carotdesatCrtD"/>
</dbReference>